<feature type="signal peptide" evidence="2">
    <location>
        <begin position="1"/>
        <end position="19"/>
    </location>
</feature>
<keyword evidence="2" id="KW-0732">Signal</keyword>
<organism evidence="3 4">
    <name type="scientific">Actinomadura harenae</name>
    <dbReference type="NCBI Taxonomy" id="2483351"/>
    <lineage>
        <taxon>Bacteria</taxon>
        <taxon>Bacillati</taxon>
        <taxon>Actinomycetota</taxon>
        <taxon>Actinomycetes</taxon>
        <taxon>Streptosporangiales</taxon>
        <taxon>Thermomonosporaceae</taxon>
        <taxon>Actinomadura</taxon>
    </lineage>
</organism>
<evidence type="ECO:0000256" key="1">
    <source>
        <dbReference type="SAM" id="MobiDB-lite"/>
    </source>
</evidence>
<accession>A0A3M2LVR5</accession>
<dbReference type="OrthoDB" id="3479065at2"/>
<sequence length="137" mass="14483">MRSLTALFLLLCAACTSHDPPKAAQPKPGPCESGDVTLTARRGERPPPLCLTVGAVLRVVAEPSSRQPWSPLTSTDEQVLSCVSRPGSEGTITATCTARRPGRATVATVTAPFPGDPRGPAQFRWTRQIEVVAHGRA</sequence>
<dbReference type="RefSeq" id="WP_122196405.1">
    <property type="nucleotide sequence ID" value="NZ_JBHSKC010000038.1"/>
</dbReference>
<feature type="region of interest" description="Disordered" evidence="1">
    <location>
        <begin position="19"/>
        <end position="45"/>
    </location>
</feature>
<evidence type="ECO:0008006" key="5">
    <source>
        <dbReference type="Google" id="ProtNLM"/>
    </source>
</evidence>
<dbReference type="Proteomes" id="UP000282674">
    <property type="component" value="Unassembled WGS sequence"/>
</dbReference>
<reference evidence="3 4" key="1">
    <citation type="submission" date="2018-10" db="EMBL/GenBank/DDBJ databases">
        <title>Isolation from soil.</title>
        <authorList>
            <person name="Hu J."/>
        </authorList>
    </citation>
    <scope>NUCLEOTIDE SEQUENCE [LARGE SCALE GENOMIC DNA]</scope>
    <source>
        <strain evidence="3 4">NEAU-Ht49</strain>
    </source>
</reference>
<name>A0A3M2LVR5_9ACTN</name>
<dbReference type="EMBL" id="RFFG01000041">
    <property type="protein sequence ID" value="RMI41571.1"/>
    <property type="molecule type" value="Genomic_DNA"/>
</dbReference>
<evidence type="ECO:0000313" key="4">
    <source>
        <dbReference type="Proteomes" id="UP000282674"/>
    </source>
</evidence>
<keyword evidence="4" id="KW-1185">Reference proteome</keyword>
<evidence type="ECO:0000256" key="2">
    <source>
        <dbReference type="SAM" id="SignalP"/>
    </source>
</evidence>
<evidence type="ECO:0000313" key="3">
    <source>
        <dbReference type="EMBL" id="RMI41571.1"/>
    </source>
</evidence>
<proteinExistence type="predicted"/>
<feature type="chain" id="PRO_5038918210" description="Ig-like domain-containing protein" evidence="2">
    <location>
        <begin position="20"/>
        <end position="137"/>
    </location>
</feature>
<protein>
    <recommendedName>
        <fullName evidence="5">Ig-like domain-containing protein</fullName>
    </recommendedName>
</protein>
<dbReference type="AlphaFoldDB" id="A0A3M2LVR5"/>
<comment type="caution">
    <text evidence="3">The sequence shown here is derived from an EMBL/GenBank/DDBJ whole genome shotgun (WGS) entry which is preliminary data.</text>
</comment>
<gene>
    <name evidence="3" type="ORF">EBO15_22475</name>
</gene>